<comment type="caution">
    <text evidence="4">The sequence shown here is derived from an EMBL/GenBank/DDBJ whole genome shotgun (WGS) entry which is preliminary data.</text>
</comment>
<dbReference type="PRINTS" id="PR00449">
    <property type="entry name" value="RASTRNSFRMNG"/>
</dbReference>
<keyword evidence="4" id="KW-0131">Cell cycle</keyword>
<gene>
    <name evidence="4" type="ORF">BJX67DRAFT_120714</name>
</gene>
<dbReference type="PROSITE" id="PS51419">
    <property type="entry name" value="RAB"/>
    <property type="match status" value="1"/>
</dbReference>
<dbReference type="SMART" id="SM00173">
    <property type="entry name" value="RAS"/>
    <property type="match status" value="1"/>
</dbReference>
<dbReference type="InterPro" id="IPR005225">
    <property type="entry name" value="Small_GTP-bd"/>
</dbReference>
<dbReference type="RefSeq" id="XP_070885928.1">
    <property type="nucleotide sequence ID" value="XM_071024428.1"/>
</dbReference>
<evidence type="ECO:0000256" key="3">
    <source>
        <dbReference type="ARBA" id="ARBA00023134"/>
    </source>
</evidence>
<evidence type="ECO:0000256" key="1">
    <source>
        <dbReference type="ARBA" id="ARBA00022481"/>
    </source>
</evidence>
<dbReference type="SUPFAM" id="SSF52540">
    <property type="entry name" value="P-loop containing nucleoside triphosphate hydrolases"/>
    <property type="match status" value="1"/>
</dbReference>
<dbReference type="NCBIfam" id="TIGR00231">
    <property type="entry name" value="small_GTP"/>
    <property type="match status" value="1"/>
</dbReference>
<organism evidence="4 5">
    <name type="scientific">Aspergillus lucknowensis</name>
    <dbReference type="NCBI Taxonomy" id="176173"/>
    <lineage>
        <taxon>Eukaryota</taxon>
        <taxon>Fungi</taxon>
        <taxon>Dikarya</taxon>
        <taxon>Ascomycota</taxon>
        <taxon>Pezizomycotina</taxon>
        <taxon>Eurotiomycetes</taxon>
        <taxon>Eurotiomycetidae</taxon>
        <taxon>Eurotiales</taxon>
        <taxon>Aspergillaceae</taxon>
        <taxon>Aspergillus</taxon>
        <taxon>Aspergillus subgen. Nidulantes</taxon>
    </lineage>
</organism>
<dbReference type="EMBL" id="JBFXLQ010000022">
    <property type="protein sequence ID" value="KAL2866949.1"/>
    <property type="molecule type" value="Genomic_DNA"/>
</dbReference>
<keyword evidence="2" id="KW-0547">Nucleotide-binding</keyword>
<dbReference type="Pfam" id="PF00071">
    <property type="entry name" value="Ras"/>
    <property type="match status" value="1"/>
</dbReference>
<evidence type="ECO:0000256" key="2">
    <source>
        <dbReference type="ARBA" id="ARBA00022741"/>
    </source>
</evidence>
<keyword evidence="4" id="KW-0132">Cell division</keyword>
<keyword evidence="5" id="KW-1185">Reference proteome</keyword>
<dbReference type="PROSITE" id="PS51421">
    <property type="entry name" value="RAS"/>
    <property type="match status" value="1"/>
</dbReference>
<dbReference type="InterPro" id="IPR003578">
    <property type="entry name" value="Small_GTPase_Rho"/>
</dbReference>
<dbReference type="PANTHER" id="PTHR24072">
    <property type="entry name" value="RHO FAMILY GTPASE"/>
    <property type="match status" value="1"/>
</dbReference>
<protein>
    <submittedName>
        <fullName evidence="4">Cell division control protein 42</fullName>
    </submittedName>
</protein>
<accession>A0ABR4LQW9</accession>
<evidence type="ECO:0000313" key="5">
    <source>
        <dbReference type="Proteomes" id="UP001610432"/>
    </source>
</evidence>
<dbReference type="CDD" id="cd00157">
    <property type="entry name" value="Rho"/>
    <property type="match status" value="1"/>
</dbReference>
<dbReference type="SMART" id="SM00175">
    <property type="entry name" value="RAB"/>
    <property type="match status" value="1"/>
</dbReference>
<dbReference type="Proteomes" id="UP001610432">
    <property type="component" value="Unassembled WGS sequence"/>
</dbReference>
<dbReference type="GeneID" id="98139500"/>
<reference evidence="4 5" key="1">
    <citation type="submission" date="2024-07" db="EMBL/GenBank/DDBJ databases">
        <title>Section-level genome sequencing and comparative genomics of Aspergillus sections Usti and Cavernicolus.</title>
        <authorList>
            <consortium name="Lawrence Berkeley National Laboratory"/>
            <person name="Nybo J.L."/>
            <person name="Vesth T.C."/>
            <person name="Theobald S."/>
            <person name="Frisvad J.C."/>
            <person name="Larsen T.O."/>
            <person name="Kjaerboelling I."/>
            <person name="Rothschild-Mancinelli K."/>
            <person name="Lyhne E.K."/>
            <person name="Kogle M.E."/>
            <person name="Barry K."/>
            <person name="Clum A."/>
            <person name="Na H."/>
            <person name="Ledsgaard L."/>
            <person name="Lin J."/>
            <person name="Lipzen A."/>
            <person name="Kuo A."/>
            <person name="Riley R."/>
            <person name="Mondo S."/>
            <person name="Labutti K."/>
            <person name="Haridas S."/>
            <person name="Pangalinan J."/>
            <person name="Salamov A.A."/>
            <person name="Simmons B.A."/>
            <person name="Magnuson J.K."/>
            <person name="Chen J."/>
            <person name="Drula E."/>
            <person name="Henrissat B."/>
            <person name="Wiebenga A."/>
            <person name="Lubbers R.J."/>
            <person name="Gomes A.C."/>
            <person name="Macurrencykelacurrency M.R."/>
            <person name="Stajich J."/>
            <person name="Grigoriev I.V."/>
            <person name="Mortensen U.H."/>
            <person name="De Vries R.P."/>
            <person name="Baker S.E."/>
            <person name="Andersen M.R."/>
        </authorList>
    </citation>
    <scope>NUCLEOTIDE SEQUENCE [LARGE SCALE GENOMIC DNA]</scope>
    <source>
        <strain evidence="4 5">CBS 449.75</strain>
    </source>
</reference>
<keyword evidence="1" id="KW-0488">Methylation</keyword>
<name>A0ABR4LQW9_9EURO</name>
<dbReference type="GO" id="GO:0051301">
    <property type="term" value="P:cell division"/>
    <property type="evidence" value="ECO:0007669"/>
    <property type="project" value="UniProtKB-KW"/>
</dbReference>
<dbReference type="SMART" id="SM00174">
    <property type="entry name" value="RHO"/>
    <property type="match status" value="1"/>
</dbReference>
<proteinExistence type="predicted"/>
<dbReference type="PROSITE" id="PS51420">
    <property type="entry name" value="RHO"/>
    <property type="match status" value="1"/>
</dbReference>
<dbReference type="InterPro" id="IPR001806">
    <property type="entry name" value="Small_GTPase"/>
</dbReference>
<keyword evidence="3" id="KW-0342">GTP-binding</keyword>
<dbReference type="InterPro" id="IPR027417">
    <property type="entry name" value="P-loop_NTPase"/>
</dbReference>
<dbReference type="Gene3D" id="3.40.50.300">
    <property type="entry name" value="P-loop containing nucleotide triphosphate hydrolases"/>
    <property type="match status" value="1"/>
</dbReference>
<sequence>MVLSDFKGVVVGDATVGKTSLLLTYTTGQFPAEYIPTTAHDFGGSATINGKTYTIALYDTAAQEDYDRLRPLAYPGTDVFLICFSVASPPSLRSVRDKWLPELRRFVSRDIPFLLVGTKVDLRDDPQTIKDLASREMQPVSWEEGERVARKLSAVKYVECSALEQVNLKEVFDEAIVAAVEAPREKKKHHKDRSCLLL</sequence>
<evidence type="ECO:0000313" key="4">
    <source>
        <dbReference type="EMBL" id="KAL2866949.1"/>
    </source>
</evidence>